<keyword evidence="1" id="KW-0812">Transmembrane</keyword>
<dbReference type="Proteomes" id="UP000749471">
    <property type="component" value="Unassembled WGS sequence"/>
</dbReference>
<keyword evidence="1" id="KW-1133">Transmembrane helix</keyword>
<gene>
    <name evidence="2" type="ORF">KQI42_11665</name>
</gene>
<dbReference type="RefSeq" id="WP_216519950.1">
    <property type="nucleotide sequence ID" value="NZ_JAHLPM010000009.1"/>
</dbReference>
<dbReference type="EMBL" id="JAHLPM010000009">
    <property type="protein sequence ID" value="MBU5438673.1"/>
    <property type="molecule type" value="Genomic_DNA"/>
</dbReference>
<reference evidence="2 3" key="1">
    <citation type="submission" date="2021-06" db="EMBL/GenBank/DDBJ databases">
        <authorList>
            <person name="Sun Q."/>
            <person name="Li D."/>
        </authorList>
    </citation>
    <scope>NUCLEOTIDE SEQUENCE [LARGE SCALE GENOMIC DNA]</scope>
    <source>
        <strain evidence="2 3">MSJ-40</strain>
    </source>
</reference>
<accession>A0ABS6E6Y5</accession>
<proteinExistence type="predicted"/>
<feature type="transmembrane region" description="Helical" evidence="1">
    <location>
        <begin position="66"/>
        <end position="86"/>
    </location>
</feature>
<evidence type="ECO:0008006" key="4">
    <source>
        <dbReference type="Google" id="ProtNLM"/>
    </source>
</evidence>
<keyword evidence="1" id="KW-0472">Membrane</keyword>
<organism evidence="2 3">
    <name type="scientific">Tissierella simiarum</name>
    <dbReference type="NCBI Taxonomy" id="2841534"/>
    <lineage>
        <taxon>Bacteria</taxon>
        <taxon>Bacillati</taxon>
        <taxon>Bacillota</taxon>
        <taxon>Tissierellia</taxon>
        <taxon>Tissierellales</taxon>
        <taxon>Tissierellaceae</taxon>
        <taxon>Tissierella</taxon>
    </lineage>
</organism>
<evidence type="ECO:0000256" key="1">
    <source>
        <dbReference type="SAM" id="Phobius"/>
    </source>
</evidence>
<name>A0ABS6E6Y5_9FIRM</name>
<keyword evidence="3" id="KW-1185">Reference proteome</keyword>
<comment type="caution">
    <text evidence="2">The sequence shown here is derived from an EMBL/GenBank/DDBJ whole genome shotgun (WGS) entry which is preliminary data.</text>
</comment>
<evidence type="ECO:0000313" key="3">
    <source>
        <dbReference type="Proteomes" id="UP000749471"/>
    </source>
</evidence>
<feature type="transmembrane region" description="Helical" evidence="1">
    <location>
        <begin position="34"/>
        <end position="50"/>
    </location>
</feature>
<protein>
    <recommendedName>
        <fullName evidence="4">SpoOB alpha-helical domain-containing protein</fullName>
    </recommendedName>
</protein>
<evidence type="ECO:0000313" key="2">
    <source>
        <dbReference type="EMBL" id="MBU5438673.1"/>
    </source>
</evidence>
<sequence>MYFLNDYIRKSQGYVIDLDKHIPISLEDIKREKNYILIIIIIIQYFTYILKNELISKIHRSSQVCVISYIRNIIIILSLIGVYVLIKSLSNLNLKQSYNPKEVEEVRNNLMSMKHEFNRHLQTIQSMIYLDRVTDVQKYIEEITRYQYHHPLSKIQIKENPALAVLINEKNNLALKKRY</sequence>